<evidence type="ECO:0000313" key="1">
    <source>
        <dbReference type="EMBL" id="SKB91779.1"/>
    </source>
</evidence>
<dbReference type="Proteomes" id="UP000251937">
    <property type="component" value="Unassembled WGS sequence"/>
</dbReference>
<evidence type="ECO:0000313" key="4">
    <source>
        <dbReference type="Proteomes" id="UP000251937"/>
    </source>
</evidence>
<dbReference type="EMBL" id="UAVR01000011">
    <property type="protein sequence ID" value="SQA90068.1"/>
    <property type="molecule type" value="Genomic_DNA"/>
</dbReference>
<dbReference type="RefSeq" id="WP_079465998.1">
    <property type="nucleotide sequence ID" value="NZ_CP033934.1"/>
</dbReference>
<dbReference type="Proteomes" id="UP000190669">
    <property type="component" value="Unassembled WGS sequence"/>
</dbReference>
<proteinExistence type="predicted"/>
<reference evidence="2 4" key="2">
    <citation type="submission" date="2018-06" db="EMBL/GenBank/DDBJ databases">
        <authorList>
            <consortium name="Pathogen Informatics"/>
            <person name="Doyle S."/>
        </authorList>
    </citation>
    <scope>NUCLEOTIDE SEQUENCE [LARGE SCALE GENOMIC DNA]</scope>
    <source>
        <strain evidence="2 4">NCTC11212</strain>
    </source>
</reference>
<dbReference type="KEGG" id="cbp:EB354_10830"/>
<evidence type="ECO:0008006" key="5">
    <source>
        <dbReference type="Google" id="ProtNLM"/>
    </source>
</evidence>
<reference evidence="1 3" key="1">
    <citation type="submission" date="2017-02" db="EMBL/GenBank/DDBJ databases">
        <authorList>
            <person name="Varghese N."/>
            <person name="Submissions S."/>
        </authorList>
    </citation>
    <scope>NUCLEOTIDE SEQUENCE [LARGE SCALE GENOMIC DNA]</scope>
    <source>
        <strain evidence="1 3">DSM 16775</strain>
    </source>
</reference>
<evidence type="ECO:0000313" key="2">
    <source>
        <dbReference type="EMBL" id="SQA90068.1"/>
    </source>
</evidence>
<comment type="caution">
    <text evidence="2">The sequence shown here is derived from an EMBL/GenBank/DDBJ whole genome shotgun (WGS) entry which is preliminary data.</text>
</comment>
<protein>
    <recommendedName>
        <fullName evidence="5">DUF4465 domain-containing protein</fullName>
    </recommendedName>
</protein>
<evidence type="ECO:0000313" key="3">
    <source>
        <dbReference type="Proteomes" id="UP000190669"/>
    </source>
</evidence>
<gene>
    <name evidence="2" type="ORF">NCTC11212_02280</name>
    <name evidence="1" type="ORF">SAMN05421800_11438</name>
</gene>
<accession>A0AAX2INQ4</accession>
<sequence>MPGSTGDHHSGIAMVKFGDINNYTETYNLSNAQFYADYSNNYCLGTAFTYSSKYSYRTLSNGSYNYHHIVKAYIYYNHNGIFEENTEMVFSQTNIPGSTTVTAIVSSPLGAVLNTVLYEIPEI</sequence>
<keyword evidence="3" id="KW-1185">Reference proteome</keyword>
<dbReference type="EMBL" id="FUZE01000014">
    <property type="protein sequence ID" value="SKB91779.1"/>
    <property type="molecule type" value="Genomic_DNA"/>
</dbReference>
<name>A0AAX2INQ4_9FLAO</name>
<organism evidence="2 4">
    <name type="scientific">Chryseobacterium balustinum</name>
    <dbReference type="NCBI Taxonomy" id="246"/>
    <lineage>
        <taxon>Bacteria</taxon>
        <taxon>Pseudomonadati</taxon>
        <taxon>Bacteroidota</taxon>
        <taxon>Flavobacteriia</taxon>
        <taxon>Flavobacteriales</taxon>
        <taxon>Weeksellaceae</taxon>
        <taxon>Chryseobacterium group</taxon>
        <taxon>Chryseobacterium</taxon>
    </lineage>
</organism>
<dbReference type="AlphaFoldDB" id="A0AAX2INQ4"/>